<accession>A0ABR6L058</accession>
<name>A0ABR6L058_9HYPH</name>
<sequence length="99" mass="11075">MRLRYTLPALADLEGILDHIAAESPSAAKKVAKRIKVITELLQRHPEVGRLTDEDGIRRINTRPYPYLIFYEHGGDEVVIHAVRHGARDPADMQGYGGS</sequence>
<dbReference type="PANTHER" id="PTHR33755">
    <property type="entry name" value="TOXIN PARE1-RELATED"/>
    <property type="match status" value="1"/>
</dbReference>
<evidence type="ECO:0000256" key="1">
    <source>
        <dbReference type="ARBA" id="ARBA00006226"/>
    </source>
</evidence>
<keyword evidence="4" id="KW-1185">Reference proteome</keyword>
<dbReference type="EMBL" id="JACHOT010000001">
    <property type="protein sequence ID" value="MBB4650023.1"/>
    <property type="molecule type" value="Genomic_DNA"/>
</dbReference>
<dbReference type="InterPro" id="IPR007712">
    <property type="entry name" value="RelE/ParE_toxin"/>
</dbReference>
<dbReference type="RefSeq" id="WP_108608611.1">
    <property type="nucleotide sequence ID" value="NZ_BAAAVZ010000003.1"/>
</dbReference>
<protein>
    <submittedName>
        <fullName evidence="3">Plasmid stabilization system protein ParE</fullName>
    </submittedName>
</protein>
<keyword evidence="2" id="KW-1277">Toxin-antitoxin system</keyword>
<reference evidence="3 4" key="1">
    <citation type="submission" date="2020-08" db="EMBL/GenBank/DDBJ databases">
        <title>Genomic Encyclopedia of Type Strains, Phase IV (KMG-IV): sequencing the most valuable type-strain genomes for metagenomic binning, comparative biology and taxonomic classification.</title>
        <authorList>
            <person name="Goeker M."/>
        </authorList>
    </citation>
    <scope>NUCLEOTIDE SEQUENCE [LARGE SCALE GENOMIC DNA]</scope>
    <source>
        <strain evidence="3 4">DSM 7050</strain>
    </source>
</reference>
<dbReference type="InterPro" id="IPR035093">
    <property type="entry name" value="RelE/ParE_toxin_dom_sf"/>
</dbReference>
<dbReference type="Pfam" id="PF05016">
    <property type="entry name" value="ParE_toxin"/>
    <property type="match status" value="1"/>
</dbReference>
<proteinExistence type="inferred from homology"/>
<dbReference type="SUPFAM" id="SSF143011">
    <property type="entry name" value="RelE-like"/>
    <property type="match status" value="1"/>
</dbReference>
<comment type="caution">
    <text evidence="3">The sequence shown here is derived from an EMBL/GenBank/DDBJ whole genome shotgun (WGS) entry which is preliminary data.</text>
</comment>
<evidence type="ECO:0000256" key="2">
    <source>
        <dbReference type="ARBA" id="ARBA00022649"/>
    </source>
</evidence>
<dbReference type="Gene3D" id="3.30.2310.20">
    <property type="entry name" value="RelE-like"/>
    <property type="match status" value="1"/>
</dbReference>
<dbReference type="Proteomes" id="UP000539538">
    <property type="component" value="Unassembled WGS sequence"/>
</dbReference>
<comment type="similarity">
    <text evidence="1">Belongs to the RelE toxin family.</text>
</comment>
<dbReference type="InterPro" id="IPR051803">
    <property type="entry name" value="TA_system_RelE-like_toxin"/>
</dbReference>
<organism evidence="3 4">
    <name type="scientific">Aminobacter niigataensis</name>
    <dbReference type="NCBI Taxonomy" id="83265"/>
    <lineage>
        <taxon>Bacteria</taxon>
        <taxon>Pseudomonadati</taxon>
        <taxon>Pseudomonadota</taxon>
        <taxon>Alphaproteobacteria</taxon>
        <taxon>Hyphomicrobiales</taxon>
        <taxon>Phyllobacteriaceae</taxon>
        <taxon>Aminobacter</taxon>
    </lineage>
</organism>
<gene>
    <name evidence="3" type="ORF">GGQ99_001745</name>
</gene>
<evidence type="ECO:0000313" key="3">
    <source>
        <dbReference type="EMBL" id="MBB4650023.1"/>
    </source>
</evidence>
<evidence type="ECO:0000313" key="4">
    <source>
        <dbReference type="Proteomes" id="UP000539538"/>
    </source>
</evidence>